<evidence type="ECO:0000256" key="5">
    <source>
        <dbReference type="ARBA" id="ARBA00022729"/>
    </source>
</evidence>
<dbReference type="InterPro" id="IPR001881">
    <property type="entry name" value="EGF-like_Ca-bd_dom"/>
</dbReference>
<evidence type="ECO:0000313" key="17">
    <source>
        <dbReference type="Proteomes" id="UP000694867"/>
    </source>
</evidence>
<evidence type="ECO:0000256" key="2">
    <source>
        <dbReference type="ARBA" id="ARBA00022536"/>
    </source>
</evidence>
<sequence length="732" mass="81623">MQLLIVLVVFVCAAEAFNRCSEGLIDCRSFFKKCVTGSDICDGVKDCATGFDERSCDCSHDSDCPKDEICLIRTVGKGCVKKTVCDPGYEAVGQLCFDVDECATQKHNCSENEFCINREGSFECKCKFGYYFDSLARRCFDIDECQSVHYCEPPGHCTNTRGSFQCLCPTDLFTTKHIVVRSDGSTYEKFRCTTNDTCEEDHSCLSSVKQSDPVACIDGISCRCPQGYAFNAEKSRCEDVDECVDGNHNCEFRFLCVNTIGGYQCSCPAGFRDRPETTTLRVPISTTESEKNDFPCDDIDECKENLHNCQFNCSNTPGSYECLCKTGYRQDSSKRLCLPIGETSEMLISREGRFSVAIVDLKKNALDFYAIVGDCNETTSAIFTFFHERQEFYFVNSDRTAIFRWHLRESCEEIISSRTNISALEIDWIYSNIYWTDSDGLSVATMNGTHSKSLSDPQTPIKKIVVDPFNGWLTMLRNGETWRIGLDGSSEAQIFEGAEALSLTFDAEDAQIILQTAEAIRICPESAVSLDLCQSLPFTAQESQLLDAFGDFIIVEERDSRGNAKLLVLSKRSKERIHLNTSLPDLGGRIVHSIKQPKGQNRCSQSCSDLCVNSPESPRFACLCSNDATENCHQRSVRGEFHVTDEPTRISMSPPAFLGFIALSILGIAWGFYGIFDRLRGHQPTSSPCLAVDSPAVEMSSVAFRQDTSRVNLVNHEIPPDVLGRNFPLFSS</sequence>
<dbReference type="RefSeq" id="XP_018494885.2">
    <property type="nucleotide sequence ID" value="XM_018639369.2"/>
</dbReference>
<dbReference type="PROSITE" id="PS01186">
    <property type="entry name" value="EGF_2"/>
    <property type="match status" value="2"/>
</dbReference>
<dbReference type="GO" id="GO:0006897">
    <property type="term" value="P:endocytosis"/>
    <property type="evidence" value="ECO:0007669"/>
    <property type="project" value="UniProtKB-KW"/>
</dbReference>
<dbReference type="Gene3D" id="4.10.400.10">
    <property type="entry name" value="Low-density Lipoprotein Receptor"/>
    <property type="match status" value="1"/>
</dbReference>
<dbReference type="PROSITE" id="PS00010">
    <property type="entry name" value="ASX_HYDROXYL"/>
    <property type="match status" value="4"/>
</dbReference>
<keyword evidence="17" id="KW-1185">Reference proteome</keyword>
<feature type="domain" description="EGF-like" evidence="16">
    <location>
        <begin position="239"/>
        <end position="276"/>
    </location>
</feature>
<dbReference type="SUPFAM" id="SSF57184">
    <property type="entry name" value="Growth factor receptor domain"/>
    <property type="match status" value="1"/>
</dbReference>
<evidence type="ECO:0000259" key="16">
    <source>
        <dbReference type="PROSITE" id="PS50026"/>
    </source>
</evidence>
<evidence type="ECO:0000256" key="8">
    <source>
        <dbReference type="ARBA" id="ARBA00023136"/>
    </source>
</evidence>
<evidence type="ECO:0000256" key="3">
    <source>
        <dbReference type="ARBA" id="ARBA00022583"/>
    </source>
</evidence>
<dbReference type="InterPro" id="IPR018097">
    <property type="entry name" value="EGF_Ca-bd_CS"/>
</dbReference>
<dbReference type="CDD" id="cd00054">
    <property type="entry name" value="EGF_CA"/>
    <property type="match status" value="4"/>
</dbReference>
<dbReference type="Proteomes" id="UP000694867">
    <property type="component" value="Unplaced"/>
</dbReference>
<protein>
    <submittedName>
        <fullName evidence="18">Low-density lipoprotein receptor-related protein 1B-like</fullName>
    </submittedName>
</protein>
<keyword evidence="6" id="KW-0677">Repeat</keyword>
<dbReference type="Pfam" id="PF07645">
    <property type="entry name" value="EGF_CA"/>
    <property type="match status" value="4"/>
</dbReference>
<dbReference type="InterPro" id="IPR036055">
    <property type="entry name" value="LDL_receptor-like_sf"/>
</dbReference>
<dbReference type="PROSITE" id="PS50026">
    <property type="entry name" value="EGF_3"/>
    <property type="match status" value="3"/>
</dbReference>
<dbReference type="InterPro" id="IPR052235">
    <property type="entry name" value="Nephronectin_domain"/>
</dbReference>
<dbReference type="GO" id="GO:0016020">
    <property type="term" value="C:membrane"/>
    <property type="evidence" value="ECO:0007669"/>
    <property type="project" value="UniProtKB-SubCell"/>
</dbReference>
<dbReference type="InterPro" id="IPR000152">
    <property type="entry name" value="EGF-type_Asp/Asn_hydroxyl_site"/>
</dbReference>
<feature type="transmembrane region" description="Helical" evidence="14">
    <location>
        <begin position="656"/>
        <end position="676"/>
    </location>
</feature>
<dbReference type="AlphaFoldDB" id="A0AAJ7PA52"/>
<dbReference type="PANTHER" id="PTHR24050:SF28">
    <property type="entry name" value="UROMODULIN-LIKE"/>
    <property type="match status" value="1"/>
</dbReference>
<keyword evidence="7 14" id="KW-1133">Transmembrane helix</keyword>
<dbReference type="KEGG" id="goe:108864205"/>
<evidence type="ECO:0000256" key="4">
    <source>
        <dbReference type="ARBA" id="ARBA00022692"/>
    </source>
</evidence>
<keyword evidence="5 15" id="KW-0732">Signal</keyword>
<name>A0AAJ7PA52_9ACAR</name>
<dbReference type="GeneID" id="108864205"/>
<keyword evidence="10" id="KW-0675">Receptor</keyword>
<dbReference type="Gene3D" id="2.10.25.10">
    <property type="entry name" value="Laminin"/>
    <property type="match status" value="4"/>
</dbReference>
<gene>
    <name evidence="18" type="primary">LOC108864205</name>
</gene>
<evidence type="ECO:0000256" key="7">
    <source>
        <dbReference type="ARBA" id="ARBA00022989"/>
    </source>
</evidence>
<comment type="subcellular location">
    <subcellularLocation>
        <location evidence="1">Membrane</location>
        <topology evidence="1">Single-pass membrane protein</topology>
    </subcellularLocation>
</comment>
<dbReference type="FunFam" id="2.10.25.10:FF:000038">
    <property type="entry name" value="Fibrillin 2"/>
    <property type="match status" value="2"/>
</dbReference>
<dbReference type="InterPro" id="IPR000033">
    <property type="entry name" value="LDLR_classB_rpt"/>
</dbReference>
<dbReference type="SUPFAM" id="SSF57196">
    <property type="entry name" value="EGF/Laminin"/>
    <property type="match status" value="2"/>
</dbReference>
<keyword evidence="9 13" id="KW-1015">Disulfide bond</keyword>
<keyword evidence="2 12" id="KW-0245">EGF-like domain</keyword>
<evidence type="ECO:0000256" key="10">
    <source>
        <dbReference type="ARBA" id="ARBA00023170"/>
    </source>
</evidence>
<feature type="disulfide bond" evidence="13">
    <location>
        <begin position="41"/>
        <end position="56"/>
    </location>
</feature>
<keyword evidence="11" id="KW-0325">Glycoprotein</keyword>
<dbReference type="InterPro" id="IPR002172">
    <property type="entry name" value="LDrepeatLR_classA_rpt"/>
</dbReference>
<keyword evidence="8 14" id="KW-0472">Membrane</keyword>
<dbReference type="PROSITE" id="PS01187">
    <property type="entry name" value="EGF_CA"/>
    <property type="match status" value="3"/>
</dbReference>
<feature type="chain" id="PRO_5042500451" evidence="15">
    <location>
        <begin position="17"/>
        <end position="732"/>
    </location>
</feature>
<dbReference type="SMART" id="SM00181">
    <property type="entry name" value="EGF"/>
    <property type="match status" value="5"/>
</dbReference>
<evidence type="ECO:0000256" key="12">
    <source>
        <dbReference type="PROSITE-ProRule" id="PRU00076"/>
    </source>
</evidence>
<dbReference type="SUPFAM" id="SSF57424">
    <property type="entry name" value="LDL receptor-like module"/>
    <property type="match status" value="1"/>
</dbReference>
<dbReference type="SMART" id="SM00135">
    <property type="entry name" value="LY"/>
    <property type="match status" value="1"/>
</dbReference>
<dbReference type="InterPro" id="IPR009030">
    <property type="entry name" value="Growth_fac_rcpt_cys_sf"/>
</dbReference>
<keyword evidence="3" id="KW-0254">Endocytosis</keyword>
<organism evidence="17 18">
    <name type="scientific">Galendromus occidentalis</name>
    <name type="common">western predatory mite</name>
    <dbReference type="NCBI Taxonomy" id="34638"/>
    <lineage>
        <taxon>Eukaryota</taxon>
        <taxon>Metazoa</taxon>
        <taxon>Ecdysozoa</taxon>
        <taxon>Arthropoda</taxon>
        <taxon>Chelicerata</taxon>
        <taxon>Arachnida</taxon>
        <taxon>Acari</taxon>
        <taxon>Parasitiformes</taxon>
        <taxon>Mesostigmata</taxon>
        <taxon>Gamasina</taxon>
        <taxon>Phytoseioidea</taxon>
        <taxon>Phytoseiidae</taxon>
        <taxon>Typhlodrominae</taxon>
        <taxon>Galendromus</taxon>
    </lineage>
</organism>
<reference evidence="18" key="1">
    <citation type="submission" date="2025-08" db="UniProtKB">
        <authorList>
            <consortium name="RefSeq"/>
        </authorList>
    </citation>
    <scope>IDENTIFICATION</scope>
</reference>
<dbReference type="SUPFAM" id="SSF63825">
    <property type="entry name" value="YWTD domain"/>
    <property type="match status" value="1"/>
</dbReference>
<evidence type="ECO:0000256" key="1">
    <source>
        <dbReference type="ARBA" id="ARBA00004167"/>
    </source>
</evidence>
<feature type="domain" description="EGF-like" evidence="16">
    <location>
        <begin position="141"/>
        <end position="179"/>
    </location>
</feature>
<feature type="domain" description="EGF-like" evidence="16">
    <location>
        <begin position="98"/>
        <end position="140"/>
    </location>
</feature>
<dbReference type="InterPro" id="IPR011042">
    <property type="entry name" value="6-blade_b-propeller_TolB-like"/>
</dbReference>
<dbReference type="GO" id="GO:0005576">
    <property type="term" value="C:extracellular region"/>
    <property type="evidence" value="ECO:0007669"/>
    <property type="project" value="UniProtKB-SubCell"/>
</dbReference>
<dbReference type="InterPro" id="IPR000742">
    <property type="entry name" value="EGF"/>
</dbReference>
<evidence type="ECO:0000256" key="13">
    <source>
        <dbReference type="PROSITE-ProRule" id="PRU00124"/>
    </source>
</evidence>
<evidence type="ECO:0000256" key="15">
    <source>
        <dbReference type="SAM" id="SignalP"/>
    </source>
</evidence>
<evidence type="ECO:0000256" key="11">
    <source>
        <dbReference type="ARBA" id="ARBA00023180"/>
    </source>
</evidence>
<evidence type="ECO:0000256" key="9">
    <source>
        <dbReference type="ARBA" id="ARBA00023157"/>
    </source>
</evidence>
<dbReference type="FunFam" id="2.10.25.10:FF:000005">
    <property type="entry name" value="Fibrillin 2"/>
    <property type="match status" value="1"/>
</dbReference>
<dbReference type="Gene3D" id="2.120.10.30">
    <property type="entry name" value="TolB, C-terminal domain"/>
    <property type="match status" value="1"/>
</dbReference>
<evidence type="ECO:0000256" key="14">
    <source>
        <dbReference type="SAM" id="Phobius"/>
    </source>
</evidence>
<dbReference type="SMART" id="SM00179">
    <property type="entry name" value="EGF_CA"/>
    <property type="match status" value="4"/>
</dbReference>
<dbReference type="InterPro" id="IPR049883">
    <property type="entry name" value="NOTCH1_EGF-like"/>
</dbReference>
<evidence type="ECO:0000313" key="18">
    <source>
        <dbReference type="RefSeq" id="XP_018494885.2"/>
    </source>
</evidence>
<proteinExistence type="predicted"/>
<keyword evidence="4 14" id="KW-0812">Transmembrane</keyword>
<feature type="signal peptide" evidence="15">
    <location>
        <begin position="1"/>
        <end position="16"/>
    </location>
</feature>
<comment type="caution">
    <text evidence="12">Lacks conserved residue(s) required for the propagation of feature annotation.</text>
</comment>
<evidence type="ECO:0000256" key="6">
    <source>
        <dbReference type="ARBA" id="ARBA00022737"/>
    </source>
</evidence>
<dbReference type="PROSITE" id="PS50068">
    <property type="entry name" value="LDLRA_2"/>
    <property type="match status" value="1"/>
</dbReference>
<dbReference type="GO" id="GO:0005509">
    <property type="term" value="F:calcium ion binding"/>
    <property type="evidence" value="ECO:0007669"/>
    <property type="project" value="InterPro"/>
</dbReference>
<accession>A0AAJ7PA52</accession>
<dbReference type="PANTHER" id="PTHR24050">
    <property type="entry name" value="PA14 DOMAIN-CONTAINING PROTEIN"/>
    <property type="match status" value="1"/>
</dbReference>